<dbReference type="SFLD" id="SFLDG01129">
    <property type="entry name" value="C1.5:_HAD__Beta-PGM__Phosphata"/>
    <property type="match status" value="1"/>
</dbReference>
<evidence type="ECO:0000256" key="7">
    <source>
        <dbReference type="ARBA" id="ARBA00022801"/>
    </source>
</evidence>
<evidence type="ECO:0000313" key="14">
    <source>
        <dbReference type="Proteomes" id="UP000199215"/>
    </source>
</evidence>
<accession>A0A1H6IZK5</accession>
<dbReference type="Gene3D" id="3.40.50.1000">
    <property type="entry name" value="HAD superfamily/HAD-like"/>
    <property type="match status" value="1"/>
</dbReference>
<keyword evidence="8" id="KW-0460">Magnesium</keyword>
<dbReference type="NCBIfam" id="TIGR01488">
    <property type="entry name" value="HAD-SF-IB"/>
    <property type="match status" value="1"/>
</dbReference>
<dbReference type="GO" id="GO:0036424">
    <property type="term" value="F:L-phosphoserine phosphatase activity"/>
    <property type="evidence" value="ECO:0007669"/>
    <property type="project" value="InterPro"/>
</dbReference>
<protein>
    <recommendedName>
        <fullName evidence="4">phosphoserine phosphatase</fullName>
        <ecNumber evidence="4">3.1.3.3</ecNumber>
    </recommendedName>
    <alternativeName>
        <fullName evidence="10">O-phosphoserine phosphohydrolase</fullName>
    </alternativeName>
</protein>
<evidence type="ECO:0000256" key="8">
    <source>
        <dbReference type="ARBA" id="ARBA00022842"/>
    </source>
</evidence>
<dbReference type="GO" id="GO:0006564">
    <property type="term" value="P:L-serine biosynthetic process"/>
    <property type="evidence" value="ECO:0007669"/>
    <property type="project" value="UniProtKB-KW"/>
</dbReference>
<comment type="pathway">
    <text evidence="2">Amino-acid biosynthesis; L-serine biosynthesis; L-serine from 3-phospho-D-glycerate: step 3/3.</text>
</comment>
<feature type="active site" description="Nucleophile" evidence="11">
    <location>
        <position position="7"/>
    </location>
</feature>
<evidence type="ECO:0000256" key="1">
    <source>
        <dbReference type="ARBA" id="ARBA00001946"/>
    </source>
</evidence>
<dbReference type="InterPro" id="IPR023214">
    <property type="entry name" value="HAD_sf"/>
</dbReference>
<name>A0A1H6IZK5_9EURY</name>
<dbReference type="UniPathway" id="UPA00135">
    <property type="reaction ID" value="UER00198"/>
</dbReference>
<evidence type="ECO:0000256" key="3">
    <source>
        <dbReference type="ARBA" id="ARBA00009184"/>
    </source>
</evidence>
<keyword evidence="9" id="KW-0718">Serine biosynthesis</keyword>
<sequence>MRLIAFDFDGTLSDSEMTVLLAERAGVADEVAAITERAMNDEISYAESLYQRAELLEGLPEADVEAAFDDVRVRPGSAALIERLQAAGHHVAILTGGFERGVEAALEREGVSVDTIVANRLPQSGGRLTGDAEGPLIEGTKDDALESLAEEVGVPMADTVAIGDGANDLPMLEVAGLSIGFVPKDAVRPSCDAVVASMPRLGRVLEGYRVLRADDDAERVPERRQPE</sequence>
<dbReference type="Pfam" id="PF12710">
    <property type="entry name" value="HAD"/>
    <property type="match status" value="1"/>
</dbReference>
<dbReference type="GO" id="GO:0000287">
    <property type="term" value="F:magnesium ion binding"/>
    <property type="evidence" value="ECO:0007669"/>
    <property type="project" value="TreeGrafter"/>
</dbReference>
<dbReference type="Proteomes" id="UP000199215">
    <property type="component" value="Unassembled WGS sequence"/>
</dbReference>
<dbReference type="EMBL" id="FNWU01000004">
    <property type="protein sequence ID" value="SEH52025.1"/>
    <property type="molecule type" value="Genomic_DNA"/>
</dbReference>
<evidence type="ECO:0000256" key="2">
    <source>
        <dbReference type="ARBA" id="ARBA00005135"/>
    </source>
</evidence>
<keyword evidence="5" id="KW-0028">Amino-acid biosynthesis</keyword>
<evidence type="ECO:0000256" key="11">
    <source>
        <dbReference type="PIRSR" id="PIRSR604469-1"/>
    </source>
</evidence>
<dbReference type="AlphaFoldDB" id="A0A1H6IZK5"/>
<dbReference type="GO" id="GO:0005737">
    <property type="term" value="C:cytoplasm"/>
    <property type="evidence" value="ECO:0007669"/>
    <property type="project" value="TreeGrafter"/>
</dbReference>
<evidence type="ECO:0000256" key="9">
    <source>
        <dbReference type="ARBA" id="ARBA00023299"/>
    </source>
</evidence>
<feature type="domain" description="Rhodanese" evidence="12">
    <location>
        <begin position="77"/>
        <end position="110"/>
    </location>
</feature>
<feature type="active site" description="Proton donor" evidence="11">
    <location>
        <position position="9"/>
    </location>
</feature>
<keyword evidence="14" id="KW-1185">Reference proteome</keyword>
<dbReference type="OrthoDB" id="10041at2157"/>
<gene>
    <name evidence="13" type="ORF">SAMN05192561_10486</name>
</gene>
<dbReference type="PROSITE" id="PS50206">
    <property type="entry name" value="RHODANESE_3"/>
    <property type="match status" value="1"/>
</dbReference>
<evidence type="ECO:0000313" key="13">
    <source>
        <dbReference type="EMBL" id="SEH52025.1"/>
    </source>
</evidence>
<reference evidence="13 14" key="1">
    <citation type="submission" date="2016-10" db="EMBL/GenBank/DDBJ databases">
        <authorList>
            <person name="de Groot N.N."/>
        </authorList>
    </citation>
    <scope>NUCLEOTIDE SEQUENCE [LARGE SCALE GENOMIC DNA]</scope>
    <source>
        <strain evidence="13 14">IBRC-M10418</strain>
    </source>
</reference>
<evidence type="ECO:0000259" key="12">
    <source>
        <dbReference type="PROSITE" id="PS50206"/>
    </source>
</evidence>
<evidence type="ECO:0000256" key="10">
    <source>
        <dbReference type="ARBA" id="ARBA00031693"/>
    </source>
</evidence>
<dbReference type="RefSeq" id="WP_092816941.1">
    <property type="nucleotide sequence ID" value="NZ_FNWU01000004.1"/>
</dbReference>
<dbReference type="InterPro" id="IPR001763">
    <property type="entry name" value="Rhodanese-like_dom"/>
</dbReference>
<organism evidence="13 14">
    <name type="scientific">Halopenitus malekzadehii</name>
    <dbReference type="NCBI Taxonomy" id="1267564"/>
    <lineage>
        <taxon>Archaea</taxon>
        <taxon>Methanobacteriati</taxon>
        <taxon>Methanobacteriota</taxon>
        <taxon>Stenosarchaea group</taxon>
        <taxon>Halobacteria</taxon>
        <taxon>Halobacteriales</taxon>
        <taxon>Haloferacaceae</taxon>
        <taxon>Halopenitus</taxon>
    </lineage>
</organism>
<evidence type="ECO:0000256" key="4">
    <source>
        <dbReference type="ARBA" id="ARBA00012640"/>
    </source>
</evidence>
<dbReference type="InterPro" id="IPR050582">
    <property type="entry name" value="HAD-like_SerB"/>
</dbReference>
<dbReference type="PANTHER" id="PTHR43344:SF2">
    <property type="entry name" value="PHOSPHOSERINE PHOSPHATASE"/>
    <property type="match status" value="1"/>
</dbReference>
<dbReference type="EC" id="3.1.3.3" evidence="4"/>
<dbReference type="InterPro" id="IPR036412">
    <property type="entry name" value="HAD-like_sf"/>
</dbReference>
<comment type="cofactor">
    <cofactor evidence="1">
        <name>Mg(2+)</name>
        <dbReference type="ChEBI" id="CHEBI:18420"/>
    </cofactor>
</comment>
<keyword evidence="6" id="KW-0479">Metal-binding</keyword>
<evidence type="ECO:0000256" key="5">
    <source>
        <dbReference type="ARBA" id="ARBA00022605"/>
    </source>
</evidence>
<evidence type="ECO:0000256" key="6">
    <source>
        <dbReference type="ARBA" id="ARBA00022723"/>
    </source>
</evidence>
<dbReference type="SFLD" id="SFLDS00003">
    <property type="entry name" value="Haloacid_Dehalogenase"/>
    <property type="match status" value="1"/>
</dbReference>
<keyword evidence="7" id="KW-0378">Hydrolase</keyword>
<dbReference type="NCBIfam" id="TIGR00338">
    <property type="entry name" value="serB"/>
    <property type="match status" value="1"/>
</dbReference>
<dbReference type="STRING" id="1267564.SAMN05192561_10486"/>
<dbReference type="SUPFAM" id="SSF56784">
    <property type="entry name" value="HAD-like"/>
    <property type="match status" value="1"/>
</dbReference>
<dbReference type="InterPro" id="IPR004469">
    <property type="entry name" value="PSP"/>
</dbReference>
<comment type="similarity">
    <text evidence="3">Belongs to the HAD-like hydrolase superfamily. SerB family.</text>
</comment>
<dbReference type="PANTHER" id="PTHR43344">
    <property type="entry name" value="PHOSPHOSERINE PHOSPHATASE"/>
    <property type="match status" value="1"/>
</dbReference>
<proteinExistence type="inferred from homology"/>